<reference evidence="3 4" key="1">
    <citation type="submission" date="2019-07" db="EMBL/GenBank/DDBJ databases">
        <authorList>
            <person name="Kim J."/>
        </authorList>
    </citation>
    <scope>NUCLEOTIDE SEQUENCE [LARGE SCALE GENOMIC DNA]</scope>
    <source>
        <strain evidence="3 4">N4</strain>
    </source>
</reference>
<dbReference type="EMBL" id="VNJK01000006">
    <property type="protein sequence ID" value="TVX86115.1"/>
    <property type="molecule type" value="Genomic_DNA"/>
</dbReference>
<organism evidence="3 4">
    <name type="scientific">Paenibacillus agilis</name>
    <dbReference type="NCBI Taxonomy" id="3020863"/>
    <lineage>
        <taxon>Bacteria</taxon>
        <taxon>Bacillati</taxon>
        <taxon>Bacillota</taxon>
        <taxon>Bacilli</taxon>
        <taxon>Bacillales</taxon>
        <taxon>Paenibacillaceae</taxon>
        <taxon>Paenibacillus</taxon>
    </lineage>
</organism>
<evidence type="ECO:0000259" key="2">
    <source>
        <dbReference type="Pfam" id="PF06725"/>
    </source>
</evidence>
<dbReference type="InterPro" id="IPR051933">
    <property type="entry name" value="Resuscitation_pf_RpfB"/>
</dbReference>
<dbReference type="PANTHER" id="PTHR39160">
    <property type="entry name" value="CELL WALL-BINDING PROTEIN YOCH"/>
    <property type="match status" value="1"/>
</dbReference>
<keyword evidence="4" id="KW-1185">Reference proteome</keyword>
<dbReference type="AlphaFoldDB" id="A0A559IEP4"/>
<dbReference type="Proteomes" id="UP000318102">
    <property type="component" value="Unassembled WGS sequence"/>
</dbReference>
<comment type="caution">
    <text evidence="3">The sequence shown here is derived from an EMBL/GenBank/DDBJ whole genome shotgun (WGS) entry which is preliminary data.</text>
</comment>
<dbReference type="InterPro" id="IPR059180">
    <property type="entry name" value="3D_YorM"/>
</dbReference>
<dbReference type="GO" id="GO:0019867">
    <property type="term" value="C:outer membrane"/>
    <property type="evidence" value="ECO:0007669"/>
    <property type="project" value="InterPro"/>
</dbReference>
<dbReference type="SUPFAM" id="SSF50685">
    <property type="entry name" value="Barwin-like endoglucanases"/>
    <property type="match status" value="1"/>
</dbReference>
<dbReference type="Gene3D" id="2.40.40.10">
    <property type="entry name" value="RlpA-like domain"/>
    <property type="match status" value="1"/>
</dbReference>
<dbReference type="CDD" id="cd14667">
    <property type="entry name" value="3D_containing_proteins"/>
    <property type="match status" value="1"/>
</dbReference>
<accession>A0A559IEP4</accession>
<proteinExistence type="predicted"/>
<dbReference type="OrthoDB" id="9798935at2"/>
<dbReference type="InterPro" id="IPR036908">
    <property type="entry name" value="RlpA-like_sf"/>
</dbReference>
<dbReference type="Pfam" id="PF06725">
    <property type="entry name" value="3D"/>
    <property type="match status" value="1"/>
</dbReference>
<dbReference type="GO" id="GO:0004553">
    <property type="term" value="F:hydrolase activity, hydrolyzing O-glycosyl compounds"/>
    <property type="evidence" value="ECO:0007669"/>
    <property type="project" value="InterPro"/>
</dbReference>
<evidence type="ECO:0000313" key="4">
    <source>
        <dbReference type="Proteomes" id="UP000318102"/>
    </source>
</evidence>
<dbReference type="GO" id="GO:0009254">
    <property type="term" value="P:peptidoglycan turnover"/>
    <property type="evidence" value="ECO:0007669"/>
    <property type="project" value="InterPro"/>
</dbReference>
<dbReference type="InterPro" id="IPR010611">
    <property type="entry name" value="3D_dom"/>
</dbReference>
<keyword evidence="1" id="KW-0732">Signal</keyword>
<evidence type="ECO:0000313" key="3">
    <source>
        <dbReference type="EMBL" id="TVX86115.1"/>
    </source>
</evidence>
<gene>
    <name evidence="3" type="ORF">FPZ44_23985</name>
</gene>
<feature type="domain" description="3D" evidence="2">
    <location>
        <begin position="141"/>
        <end position="203"/>
    </location>
</feature>
<evidence type="ECO:0000256" key="1">
    <source>
        <dbReference type="ARBA" id="ARBA00022729"/>
    </source>
</evidence>
<dbReference type="PANTHER" id="PTHR39160:SF4">
    <property type="entry name" value="RESUSCITATION-PROMOTING FACTOR RPFB"/>
    <property type="match status" value="1"/>
</dbReference>
<sequence>MALPVLSVLLAALTTGSSQSHEEEIKAQTVEPKTAMYYNPLMENALQIMMQEQKKVDEEKNVQEKKKKAVVIAAEVKPEPKFVAKPVVKKKKEEKPKKVVSDEGEWETYRLTHYGMDCKGCSGITAAGIDVRNTTEYLGYRVLSVDKRRIPLGSIVVIKDGDTTYEAIAIDTGGAIKGNKLDLLVGSEKESNKLGVKNVQLKVVREGWQEKRQK</sequence>
<protein>
    <recommendedName>
        <fullName evidence="2">3D domain-containing protein</fullName>
    </recommendedName>
</protein>
<name>A0A559IEP4_9BACL</name>